<accession>A0ABD3RV77</accession>
<dbReference type="PANTHER" id="PTHR12121:SF101">
    <property type="entry name" value="ENDONUCLEASE_EXONUCLEASE_PHOSPHATASE DOMAIN-CONTAINING PROTEIN"/>
    <property type="match status" value="1"/>
</dbReference>
<dbReference type="PANTHER" id="PTHR12121">
    <property type="entry name" value="CARBON CATABOLITE REPRESSOR PROTEIN 4"/>
    <property type="match status" value="1"/>
</dbReference>
<organism evidence="1 2">
    <name type="scientific">Cyclostephanos tholiformis</name>
    <dbReference type="NCBI Taxonomy" id="382380"/>
    <lineage>
        <taxon>Eukaryota</taxon>
        <taxon>Sar</taxon>
        <taxon>Stramenopiles</taxon>
        <taxon>Ochrophyta</taxon>
        <taxon>Bacillariophyta</taxon>
        <taxon>Coscinodiscophyceae</taxon>
        <taxon>Thalassiosirophycidae</taxon>
        <taxon>Stephanodiscales</taxon>
        <taxon>Stephanodiscaceae</taxon>
        <taxon>Cyclostephanos</taxon>
    </lineage>
</organism>
<dbReference type="SUPFAM" id="SSF56219">
    <property type="entry name" value="DNase I-like"/>
    <property type="match status" value="1"/>
</dbReference>
<sequence>MVILGAIAEVNGTPRLSVDLSFSSMRAARVVATTFFIRPLLPFSPTFLFFSRTNHGTSSVSSVAAMSTSSSTSPPIKNGVRIVSYNLLSSKLARPSHFTHAEPDHLEFDYRLRIILDKLDAEMNRGFGGNEDSQHWIPPTIFALQEVCYPFASALHTFFAQRGYHFVTGLYGKQFNGYMGVGLAYPLRDFATVNVDICRLSDERVGGWPRENVDTEGESGEKTGLREAIQRLTAQFGSIAFQSIQAINNRIVKRLGYKSSEKSIDPWEMSENRHNVLLTVTLCHREGGFTFSISNYHMPCAFFAPAVMNIHTDMVSKRVQDLAAESWKSIRGCESSNQTPQEGNKTIPYILAGDFNILPDSAQYKILTTGELEKSDPTYPPKKYGQEWKIESLPMDSAYALDGSEPEFTNYAHTRDDIDPFIGTLDYIFLSKKESTNFHGENESWEWWKVHRVQKLPHKEDSGGPFPNAKEPSDHLLISADLELTSV</sequence>
<dbReference type="InterPro" id="IPR050410">
    <property type="entry name" value="CCR4/nocturin_mRNA_transcr"/>
</dbReference>
<evidence type="ECO:0000313" key="1">
    <source>
        <dbReference type="EMBL" id="KAL3816104.1"/>
    </source>
</evidence>
<dbReference type="Proteomes" id="UP001530377">
    <property type="component" value="Unassembled WGS sequence"/>
</dbReference>
<dbReference type="EMBL" id="JALLPB020000165">
    <property type="protein sequence ID" value="KAL3816104.1"/>
    <property type="molecule type" value="Genomic_DNA"/>
</dbReference>
<comment type="caution">
    <text evidence="1">The sequence shown here is derived from an EMBL/GenBank/DDBJ whole genome shotgun (WGS) entry which is preliminary data.</text>
</comment>
<gene>
    <name evidence="1" type="ORF">ACHAXA_004529</name>
</gene>
<protein>
    <recommendedName>
        <fullName evidence="3">Endonuclease/exonuclease/phosphatase domain-containing protein</fullName>
    </recommendedName>
</protein>
<dbReference type="Gene3D" id="3.60.10.10">
    <property type="entry name" value="Endonuclease/exonuclease/phosphatase"/>
    <property type="match status" value="1"/>
</dbReference>
<dbReference type="AlphaFoldDB" id="A0ABD3RV77"/>
<evidence type="ECO:0008006" key="3">
    <source>
        <dbReference type="Google" id="ProtNLM"/>
    </source>
</evidence>
<name>A0ABD3RV77_9STRA</name>
<evidence type="ECO:0000313" key="2">
    <source>
        <dbReference type="Proteomes" id="UP001530377"/>
    </source>
</evidence>
<dbReference type="InterPro" id="IPR036691">
    <property type="entry name" value="Endo/exonu/phosph_ase_sf"/>
</dbReference>
<proteinExistence type="predicted"/>
<keyword evidence="2" id="KW-1185">Reference proteome</keyword>
<reference evidence="1 2" key="1">
    <citation type="submission" date="2024-10" db="EMBL/GenBank/DDBJ databases">
        <title>Updated reference genomes for cyclostephanoid diatoms.</title>
        <authorList>
            <person name="Roberts W.R."/>
            <person name="Alverson A.J."/>
        </authorList>
    </citation>
    <scope>NUCLEOTIDE SEQUENCE [LARGE SCALE GENOMIC DNA]</scope>
    <source>
        <strain evidence="1 2">AJA228-03</strain>
    </source>
</reference>